<dbReference type="SUPFAM" id="SSF52091">
    <property type="entry name" value="SpoIIaa-like"/>
    <property type="match status" value="1"/>
</dbReference>
<proteinExistence type="predicted"/>
<dbReference type="GO" id="GO:0016020">
    <property type="term" value="C:membrane"/>
    <property type="evidence" value="ECO:0007669"/>
    <property type="project" value="UniProtKB-SubCell"/>
</dbReference>
<comment type="subcellular location">
    <subcellularLocation>
        <location evidence="1">Membrane</location>
        <topology evidence="1">Multi-pass membrane protein</topology>
    </subcellularLocation>
</comment>
<dbReference type="OrthoDB" id="9771198at2"/>
<dbReference type="Pfam" id="PF01740">
    <property type="entry name" value="STAS"/>
    <property type="match status" value="1"/>
</dbReference>
<dbReference type="Proteomes" id="UP000194137">
    <property type="component" value="Chromosome"/>
</dbReference>
<dbReference type="InterPro" id="IPR002645">
    <property type="entry name" value="STAS_dom"/>
</dbReference>
<dbReference type="AlphaFoldDB" id="A0A1W6ZNE4"/>
<feature type="domain" description="STAS" evidence="6">
    <location>
        <begin position="462"/>
        <end position="563"/>
    </location>
</feature>
<feature type="transmembrane region" description="Helical" evidence="5">
    <location>
        <begin position="395"/>
        <end position="424"/>
    </location>
</feature>
<feature type="transmembrane region" description="Helical" evidence="5">
    <location>
        <begin position="110"/>
        <end position="132"/>
    </location>
</feature>
<evidence type="ECO:0000256" key="4">
    <source>
        <dbReference type="ARBA" id="ARBA00023136"/>
    </source>
</evidence>
<evidence type="ECO:0000256" key="1">
    <source>
        <dbReference type="ARBA" id="ARBA00004141"/>
    </source>
</evidence>
<accession>A0A1W6ZNE4</accession>
<evidence type="ECO:0000256" key="5">
    <source>
        <dbReference type="SAM" id="Phobius"/>
    </source>
</evidence>
<dbReference type="InterPro" id="IPR001902">
    <property type="entry name" value="SLC26A/SulP_fam"/>
</dbReference>
<dbReference type="GO" id="GO:0055085">
    <property type="term" value="P:transmembrane transport"/>
    <property type="evidence" value="ECO:0007669"/>
    <property type="project" value="InterPro"/>
</dbReference>
<dbReference type="KEGG" id="psin:CAK95_07395"/>
<organism evidence="7 8">
    <name type="scientific">Pseudorhodoplanes sinuspersici</name>
    <dbReference type="NCBI Taxonomy" id="1235591"/>
    <lineage>
        <taxon>Bacteria</taxon>
        <taxon>Pseudomonadati</taxon>
        <taxon>Pseudomonadota</taxon>
        <taxon>Alphaproteobacteria</taxon>
        <taxon>Hyphomicrobiales</taxon>
        <taxon>Pseudorhodoplanes</taxon>
    </lineage>
</organism>
<feature type="transmembrane region" description="Helical" evidence="5">
    <location>
        <begin position="264"/>
        <end position="287"/>
    </location>
</feature>
<name>A0A1W6ZNE4_9HYPH</name>
<feature type="transmembrane region" description="Helical" evidence="5">
    <location>
        <begin position="180"/>
        <end position="207"/>
    </location>
</feature>
<feature type="transmembrane region" description="Helical" evidence="5">
    <location>
        <begin position="214"/>
        <end position="233"/>
    </location>
</feature>
<dbReference type="Pfam" id="PF00916">
    <property type="entry name" value="Sulfate_transp"/>
    <property type="match status" value="1"/>
</dbReference>
<dbReference type="RefSeq" id="WP_086087335.1">
    <property type="nucleotide sequence ID" value="NZ_CP021112.1"/>
</dbReference>
<feature type="transmembrane region" description="Helical" evidence="5">
    <location>
        <begin position="41"/>
        <end position="62"/>
    </location>
</feature>
<evidence type="ECO:0000256" key="3">
    <source>
        <dbReference type="ARBA" id="ARBA00022989"/>
    </source>
</evidence>
<gene>
    <name evidence="7" type="ORF">CAK95_07395</name>
</gene>
<keyword evidence="2 5" id="KW-0812">Transmembrane</keyword>
<evidence type="ECO:0000313" key="8">
    <source>
        <dbReference type="Proteomes" id="UP000194137"/>
    </source>
</evidence>
<evidence type="ECO:0000256" key="2">
    <source>
        <dbReference type="ARBA" id="ARBA00022692"/>
    </source>
</evidence>
<evidence type="ECO:0000259" key="6">
    <source>
        <dbReference type="PROSITE" id="PS50801"/>
    </source>
</evidence>
<sequence>MNATASAAKSRSEPTFADLFTPKLITVLREGYGLAGFRADALAGLTVAIVALPLSMAIAIGAGVGPERGLYTAIVGGFLISLLGGSRFQIGGPAAAFIGLVAVIVERHGYDGLVLATVIAGLILVTIGFLRLGTYVKYIPYPVTVGFTAGIAVIILITQVRDLFGLKLAHEPADTLPKIAALWNAIGTISPVTIMLSVVSIATILVVRRLRPNWPALLIAVIGATLLTTLLGLPVETIGSRFGAIQSGLPAPALPPFSPEKIRAVFPDAIAIALLGAIESLLSAVVADGMSGRRHRSNSELVAQGIGNVAAAVCGGVPVTGTIARTATNIRAGARGPVAGMLHSVYLLIFVLVAMPLVAYVPLAALAGVLVVVAWGMADRAEFALLLRSSVADALVLLATFLLTIFVDLLTGIGFGVVLGSFLFMHRMAESIDIDGGPKFIRDDVSDSVNGRPAYAGNVLPDDVMVYRISGAFFFGATARVNLILDRVASPPRIFVLDFSDVPFIDITAAAALERFVQRLHKAGTKVYFAGVRPHVRRAFKLPGLRGRSVYYVPSVERALKAAG</sequence>
<dbReference type="InterPro" id="IPR036513">
    <property type="entry name" value="STAS_dom_sf"/>
</dbReference>
<keyword evidence="4 5" id="KW-0472">Membrane</keyword>
<dbReference type="STRING" id="1235591.CAK95_07395"/>
<dbReference type="CDD" id="cd07042">
    <property type="entry name" value="STAS_SulP_like_sulfate_transporter"/>
    <property type="match status" value="1"/>
</dbReference>
<dbReference type="PANTHER" id="PTHR11814">
    <property type="entry name" value="SULFATE TRANSPORTER"/>
    <property type="match status" value="1"/>
</dbReference>
<feature type="transmembrane region" description="Helical" evidence="5">
    <location>
        <begin position="345"/>
        <end position="375"/>
    </location>
</feature>
<feature type="transmembrane region" description="Helical" evidence="5">
    <location>
        <begin position="139"/>
        <end position="160"/>
    </location>
</feature>
<feature type="transmembrane region" description="Helical" evidence="5">
    <location>
        <begin position="69"/>
        <end position="90"/>
    </location>
</feature>
<dbReference type="Gene3D" id="3.30.750.24">
    <property type="entry name" value="STAS domain"/>
    <property type="match status" value="1"/>
</dbReference>
<dbReference type="InterPro" id="IPR011547">
    <property type="entry name" value="SLC26A/SulP_dom"/>
</dbReference>
<reference evidence="7 8" key="1">
    <citation type="submission" date="2017-05" db="EMBL/GenBank/DDBJ databases">
        <title>Full genome sequence of Pseudorhodoplanes sinuspersici.</title>
        <authorList>
            <person name="Dastgheib S.M.M."/>
            <person name="Shavandi M."/>
            <person name="Tirandaz H."/>
        </authorList>
    </citation>
    <scope>NUCLEOTIDE SEQUENCE [LARGE SCALE GENOMIC DNA]</scope>
    <source>
        <strain evidence="7 8">RIPI110</strain>
    </source>
</reference>
<keyword evidence="3 5" id="KW-1133">Transmembrane helix</keyword>
<dbReference type="EMBL" id="CP021112">
    <property type="protein sequence ID" value="ARP98923.1"/>
    <property type="molecule type" value="Genomic_DNA"/>
</dbReference>
<dbReference type="PROSITE" id="PS50801">
    <property type="entry name" value="STAS"/>
    <property type="match status" value="1"/>
</dbReference>
<evidence type="ECO:0000313" key="7">
    <source>
        <dbReference type="EMBL" id="ARP98923.1"/>
    </source>
</evidence>
<protein>
    <submittedName>
        <fullName evidence="7">Sodium-independent anion transporter</fullName>
    </submittedName>
</protein>
<keyword evidence="8" id="KW-1185">Reference proteome</keyword>